<feature type="domain" description="PhnB-like" evidence="1">
    <location>
        <begin position="5"/>
        <end position="114"/>
    </location>
</feature>
<dbReference type="CDD" id="cd06588">
    <property type="entry name" value="PhnB_like"/>
    <property type="match status" value="2"/>
</dbReference>
<evidence type="ECO:0000313" key="2">
    <source>
        <dbReference type="EMBL" id="KAA5537104.1"/>
    </source>
</evidence>
<dbReference type="SUPFAM" id="SSF54593">
    <property type="entry name" value="Glyoxalase/Bleomycin resistance protein/Dihydroxybiphenyl dioxygenase"/>
    <property type="match status" value="2"/>
</dbReference>
<protein>
    <submittedName>
        <fullName evidence="2">VOC family protein</fullName>
    </submittedName>
</protein>
<dbReference type="EMBL" id="VWSH01000001">
    <property type="protein sequence ID" value="KAA5537104.1"/>
    <property type="molecule type" value="Genomic_DNA"/>
</dbReference>
<accession>A0A5M6CPM0</accession>
<dbReference type="RefSeq" id="WP_150031680.1">
    <property type="nucleotide sequence ID" value="NZ_VWSH01000001.1"/>
</dbReference>
<name>A0A5M6CPM0_9BACT</name>
<feature type="domain" description="PhnB-like" evidence="1">
    <location>
        <begin position="124"/>
        <end position="245"/>
    </location>
</feature>
<gene>
    <name evidence="2" type="ORF">F0919_05365</name>
</gene>
<sequence>MTQPIYPCLWFDGKSKQAAEFYCTVFENTSIKDENPMVVTFDLDGQRFMCLNGGPMFKPNPSISFFVTYQNEAELDVVWNKLAEGGKVMMALDKYPWSSRYGWLTDKFGISWQLYLGDVSDVPQKVCSCFMFTKNVAGKAKEAINFYTSLFENSSVGGIMKYGPDGQDNPEYVAHAQFLLNGETFMSMDSSMSHDFTFDEGISLVVTCKDQEEIDYFWNKMTADGGQESQCGWLKDKYGVSWQIVPAVLQQLMSDPERSKRVVPAFMKMKKFIIQDLLDA</sequence>
<dbReference type="InterPro" id="IPR028973">
    <property type="entry name" value="PhnB-like"/>
</dbReference>
<dbReference type="PANTHER" id="PTHR33990">
    <property type="entry name" value="PROTEIN YJDN-RELATED"/>
    <property type="match status" value="1"/>
</dbReference>
<dbReference type="AlphaFoldDB" id="A0A5M6CPM0"/>
<evidence type="ECO:0000259" key="1">
    <source>
        <dbReference type="Pfam" id="PF06983"/>
    </source>
</evidence>
<dbReference type="InterPro" id="IPR029068">
    <property type="entry name" value="Glyas_Bleomycin-R_OHBP_Dase"/>
</dbReference>
<keyword evidence="3" id="KW-1185">Reference proteome</keyword>
<dbReference type="Gene3D" id="3.30.720.110">
    <property type="match status" value="1"/>
</dbReference>
<dbReference type="Gene3D" id="3.10.180.10">
    <property type="entry name" value="2,3-Dihydroxybiphenyl 1,2-Dioxygenase, domain 1"/>
    <property type="match status" value="1"/>
</dbReference>
<dbReference type="Proteomes" id="UP000323632">
    <property type="component" value="Unassembled WGS sequence"/>
</dbReference>
<dbReference type="Gene3D" id="3.30.720.100">
    <property type="match status" value="1"/>
</dbReference>
<reference evidence="2 3" key="1">
    <citation type="submission" date="2019-09" db="EMBL/GenBank/DDBJ databases">
        <title>Genome sequence and assembly of Taibaiella sp.</title>
        <authorList>
            <person name="Chhetri G."/>
        </authorList>
    </citation>
    <scope>NUCLEOTIDE SEQUENCE [LARGE SCALE GENOMIC DNA]</scope>
    <source>
        <strain evidence="2 3">KVB11</strain>
    </source>
</reference>
<evidence type="ECO:0000313" key="3">
    <source>
        <dbReference type="Proteomes" id="UP000323632"/>
    </source>
</evidence>
<comment type="caution">
    <text evidence="2">The sequence shown here is derived from an EMBL/GenBank/DDBJ whole genome shotgun (WGS) entry which is preliminary data.</text>
</comment>
<dbReference type="Pfam" id="PF06983">
    <property type="entry name" value="3-dmu-9_3-mt"/>
    <property type="match status" value="2"/>
</dbReference>
<proteinExistence type="predicted"/>
<organism evidence="2 3">
    <name type="scientific">Taibaiella lutea</name>
    <dbReference type="NCBI Taxonomy" id="2608001"/>
    <lineage>
        <taxon>Bacteria</taxon>
        <taxon>Pseudomonadati</taxon>
        <taxon>Bacteroidota</taxon>
        <taxon>Chitinophagia</taxon>
        <taxon>Chitinophagales</taxon>
        <taxon>Chitinophagaceae</taxon>
        <taxon>Taibaiella</taxon>
    </lineage>
</organism>